<sequence length="526" mass="59591">MRSSLVKNALRSLGGPLSLHGGVGGGSLRLCSLESRRHFALSSLLGKWQFGSQKDLEEQPSDEKKAVQVVGRVPETFVEDTLLPHLERQIWTQSPYMYPYQQQMLITAYAKLPVRQKILEWILAEVSTRNMKYWEARYLVLILMPMIKMQRKNKRFWKAVTKQIELVMDQDKFSTLNYMAIFRAYNMMLDDLKEAKGLLEKVVPKIEEGIKEYEAGELSDILVTIGDHAMTGDTKQDTHLVRLLLPEIERRYSETSLADTLNNLWALVRLRIYPLQLVAFAEEDFCNPKRMAGLPPKQIARVAWIWGRLGRVRRVTPVLLPLIEGSIEHFKGGDFARLTQALPMNCLHVLSRMAVSLSERLGDMPRDEFMTFVLGCVRGGFLPPSVDFLPPAEAEGLSEGKEADAGGEGKEASSSPSSASPVSRPREAPVGLMTRQDLMGRGVVFETDEPLAVSPEEMPQGEETALAVPVDRDRIKKSVLTYIEEEQDRFTNDEVKRLGLLFSKAPEYRYLLDELPPSWWGVLEKL</sequence>
<dbReference type="AlphaFoldDB" id="A0A0G4H9Z6"/>
<accession>A0A0G4H9Z6</accession>
<dbReference type="EMBL" id="CDMZ01002103">
    <property type="protein sequence ID" value="CEM40786.1"/>
    <property type="molecule type" value="Genomic_DNA"/>
</dbReference>
<feature type="compositionally biased region" description="Low complexity" evidence="1">
    <location>
        <begin position="412"/>
        <end position="423"/>
    </location>
</feature>
<evidence type="ECO:0000256" key="1">
    <source>
        <dbReference type="SAM" id="MobiDB-lite"/>
    </source>
</evidence>
<feature type="region of interest" description="Disordered" evidence="1">
    <location>
        <begin position="396"/>
        <end position="432"/>
    </location>
</feature>
<name>A0A0G4H9Z6_9ALVE</name>
<dbReference type="VEuPathDB" id="CryptoDB:Cvel_25547"/>
<evidence type="ECO:0000313" key="2">
    <source>
        <dbReference type="EMBL" id="CEM40786.1"/>
    </source>
</evidence>
<protein>
    <submittedName>
        <fullName evidence="2">Uncharacterized protein</fullName>
    </submittedName>
</protein>
<reference evidence="2" key="1">
    <citation type="submission" date="2014-11" db="EMBL/GenBank/DDBJ databases">
        <authorList>
            <person name="Otto D Thomas"/>
            <person name="Naeem Raeece"/>
        </authorList>
    </citation>
    <scope>NUCLEOTIDE SEQUENCE</scope>
</reference>
<feature type="compositionally biased region" description="Basic and acidic residues" evidence="1">
    <location>
        <begin position="398"/>
        <end position="411"/>
    </location>
</feature>
<gene>
    <name evidence="2" type="ORF">Cvel_25547</name>
</gene>
<organism evidence="2">
    <name type="scientific">Chromera velia CCMP2878</name>
    <dbReference type="NCBI Taxonomy" id="1169474"/>
    <lineage>
        <taxon>Eukaryota</taxon>
        <taxon>Sar</taxon>
        <taxon>Alveolata</taxon>
        <taxon>Colpodellida</taxon>
        <taxon>Chromeraceae</taxon>
        <taxon>Chromera</taxon>
    </lineage>
</organism>
<proteinExistence type="predicted"/>
<dbReference type="PhylomeDB" id="A0A0G4H9Z6"/>